<keyword evidence="3" id="KW-1185">Reference proteome</keyword>
<dbReference type="Proteomes" id="UP000265140">
    <property type="component" value="Chromosome 4"/>
</dbReference>
<dbReference type="Bgee" id="ENSELUG00000017174">
    <property type="expression patterns" value="Expressed in brain and 11 other cell types or tissues"/>
</dbReference>
<sequence>MAAGKICLIRKIGTETDSCCVQWQAKLSALVRKCQQRNSVLVQMLRALRGYGHLDYSLTQEAEDLLNDPTLLDYVRTFSPAATRPENTNVLKAAATRLPECTEISAVACTAQPPLSAGESVQATGAQDRHGMDHPKIRGEPSLVPDRLDARGRRLTITPSSSDRCASPSRKLTSPEKIINLHQQLQNMLSNSSQVGIYSSPKLWNLRGAHKSH</sequence>
<dbReference type="AlphaFoldDB" id="A0A3P8YMX3"/>
<proteinExistence type="predicted"/>
<protein>
    <submittedName>
        <fullName evidence="2">Uncharacterized protein</fullName>
    </submittedName>
</protein>
<name>A0A3P8YMX3_ESOLU</name>
<dbReference type="GeneTree" id="ENSGT01030000235227"/>
<dbReference type="PANTHER" id="PTHR36866">
    <property type="entry name" value="CHROMOSOME 4 OPEN READING FRAME 50"/>
    <property type="match status" value="1"/>
</dbReference>
<accession>A0A3P8YMX3</accession>
<feature type="compositionally biased region" description="Basic and acidic residues" evidence="1">
    <location>
        <begin position="127"/>
        <end position="139"/>
    </location>
</feature>
<evidence type="ECO:0000313" key="2">
    <source>
        <dbReference type="Ensembl" id="ENSELUP00000017487.3"/>
    </source>
</evidence>
<dbReference type="Pfam" id="PF15030">
    <property type="entry name" value="DUF4527"/>
    <property type="match status" value="1"/>
</dbReference>
<reference evidence="3" key="1">
    <citation type="journal article" date="2014" name="PLoS ONE">
        <title>The genome and linkage map of the northern pike (Esox lucius): conserved synteny revealed between the salmonid sister group and the Neoteleostei.</title>
        <authorList>
            <person name="Rondeau E.B."/>
            <person name="Minkley D.R."/>
            <person name="Leong J.S."/>
            <person name="Messmer A.M."/>
            <person name="Jantzen J.R."/>
            <person name="von Schalburg K.R."/>
            <person name="Lemon C."/>
            <person name="Bird N.H."/>
            <person name="Koop B.F."/>
        </authorList>
    </citation>
    <scope>NUCLEOTIDE SEQUENCE</scope>
</reference>
<dbReference type="Ensembl" id="ENSELUT00000040203.3">
    <property type="protein sequence ID" value="ENSELUP00000017487.3"/>
    <property type="gene ID" value="ENSELUG00000017174.3"/>
</dbReference>
<dbReference type="PANTHER" id="PTHR36866:SF1">
    <property type="entry name" value="GENE 1043-RELATED"/>
    <property type="match status" value="1"/>
</dbReference>
<evidence type="ECO:0000313" key="3">
    <source>
        <dbReference type="Proteomes" id="UP000265140"/>
    </source>
</evidence>
<reference evidence="2" key="4">
    <citation type="submission" date="2025-09" db="UniProtKB">
        <authorList>
            <consortium name="Ensembl"/>
        </authorList>
    </citation>
    <scope>IDENTIFICATION</scope>
</reference>
<evidence type="ECO:0000256" key="1">
    <source>
        <dbReference type="SAM" id="MobiDB-lite"/>
    </source>
</evidence>
<reference evidence="2" key="2">
    <citation type="submission" date="2020-02" db="EMBL/GenBank/DDBJ databases">
        <title>Esox lucius (northern pike) genome, fEsoLuc1, primary haplotype.</title>
        <authorList>
            <person name="Myers G."/>
            <person name="Karagic N."/>
            <person name="Meyer A."/>
            <person name="Pippel M."/>
            <person name="Reichard M."/>
            <person name="Winkler S."/>
            <person name="Tracey A."/>
            <person name="Sims Y."/>
            <person name="Howe K."/>
            <person name="Rhie A."/>
            <person name="Formenti G."/>
            <person name="Durbin R."/>
            <person name="Fedrigo O."/>
            <person name="Jarvis E.D."/>
        </authorList>
    </citation>
    <scope>NUCLEOTIDE SEQUENCE [LARGE SCALE GENOMIC DNA]</scope>
</reference>
<reference evidence="2" key="3">
    <citation type="submission" date="2025-08" db="UniProtKB">
        <authorList>
            <consortium name="Ensembl"/>
        </authorList>
    </citation>
    <scope>IDENTIFICATION</scope>
</reference>
<feature type="region of interest" description="Disordered" evidence="1">
    <location>
        <begin position="120"/>
        <end position="141"/>
    </location>
</feature>
<dbReference type="InterPro" id="IPR032771">
    <property type="entry name" value="DUF4527"/>
</dbReference>
<dbReference type="InParanoid" id="A0A3P8YMX3"/>
<organism evidence="2 3">
    <name type="scientific">Esox lucius</name>
    <name type="common">Northern pike</name>
    <dbReference type="NCBI Taxonomy" id="8010"/>
    <lineage>
        <taxon>Eukaryota</taxon>
        <taxon>Metazoa</taxon>
        <taxon>Chordata</taxon>
        <taxon>Craniata</taxon>
        <taxon>Vertebrata</taxon>
        <taxon>Euteleostomi</taxon>
        <taxon>Actinopterygii</taxon>
        <taxon>Neopterygii</taxon>
        <taxon>Teleostei</taxon>
        <taxon>Protacanthopterygii</taxon>
        <taxon>Esociformes</taxon>
        <taxon>Esocidae</taxon>
        <taxon>Esox</taxon>
    </lineage>
</organism>